<reference evidence="2" key="2">
    <citation type="journal article" date="2021" name="Microorganisms">
        <title>Extensive Genome Exploration of Clostridium botulinum Group III Field Strains.</title>
        <authorList>
            <person name="Fillo S."/>
            <person name="Giordani F."/>
            <person name="Tonon E."/>
            <person name="Drigo I."/>
            <person name="Anselmo A."/>
            <person name="Fortunato A."/>
            <person name="Lista F."/>
            <person name="Bano L."/>
        </authorList>
    </citation>
    <scope>NUCLEOTIDE SEQUENCE</scope>
    <source>
        <strain evidence="2">IZSVe-TV_9877_3_12</strain>
    </source>
</reference>
<organism evidence="2 3">
    <name type="scientific">Clostridium botulinum C</name>
    <dbReference type="NCBI Taxonomy" id="36828"/>
    <lineage>
        <taxon>Bacteria</taxon>
        <taxon>Bacillati</taxon>
        <taxon>Bacillota</taxon>
        <taxon>Clostridia</taxon>
        <taxon>Eubacteriales</taxon>
        <taxon>Clostridiaceae</taxon>
        <taxon>Clostridium</taxon>
    </lineage>
</organism>
<dbReference type="GO" id="GO:0006313">
    <property type="term" value="P:DNA transposition"/>
    <property type="evidence" value="ECO:0007669"/>
    <property type="project" value="InterPro"/>
</dbReference>
<gene>
    <name evidence="2" type="ORF">G8S53_12935</name>
</gene>
<reference evidence="2" key="1">
    <citation type="submission" date="2020-02" db="EMBL/GenBank/DDBJ databases">
        <authorList>
            <person name="Fillo S."/>
            <person name="Giordani F."/>
            <person name="Tonon E."/>
            <person name="Drigo I."/>
            <person name="Anselmo A."/>
            <person name="Fortunato A."/>
            <person name="Bano L."/>
            <person name="Lista F."/>
        </authorList>
    </citation>
    <scope>NUCLEOTIDE SEQUENCE</scope>
    <source>
        <strain evidence="2">IZSVe-TV_9877_3_12</strain>
    </source>
</reference>
<dbReference type="InterPro" id="IPR012337">
    <property type="entry name" value="RNaseH-like_sf"/>
</dbReference>
<protein>
    <submittedName>
        <fullName evidence="2">Transposase</fullName>
    </submittedName>
</protein>
<sequence length="269" mass="31182">MVTSTFVANSISIPLNYKYYLDKDNCEKHNKTFKGKSDIAIDFIESFNKPSNCDKIYCLVDSWYTSQKLIESCLTKGYHLIGAIKSNRKISPLDISIQLKEFAKYIDPSSLDVVTVKGKKYRIYQYEGKVSNIENALVLICYEVNGDKLKPPVYILSSDITLNSETVIKYYLNRWSIETNYKYLKTHLGFDEYKVQSLLSIERYFLLVFLTINFLELYRLHHLNQITTIGDIISYIRSLTAKNLVLFIYNQAKSNVPVKTVLHKLKLVS</sequence>
<evidence type="ECO:0000313" key="3">
    <source>
        <dbReference type="Proteomes" id="UP000813637"/>
    </source>
</evidence>
<dbReference type="GO" id="GO:0003677">
    <property type="term" value="F:DNA binding"/>
    <property type="evidence" value="ECO:0007669"/>
    <property type="project" value="InterPro"/>
</dbReference>
<dbReference type="Proteomes" id="UP000813637">
    <property type="component" value="Unassembled WGS sequence"/>
</dbReference>
<dbReference type="GO" id="GO:0004803">
    <property type="term" value="F:transposase activity"/>
    <property type="evidence" value="ECO:0007669"/>
    <property type="project" value="InterPro"/>
</dbReference>
<dbReference type="AlphaFoldDB" id="A0A9Q3Z282"/>
<dbReference type="SUPFAM" id="SSF53098">
    <property type="entry name" value="Ribonuclease H-like"/>
    <property type="match status" value="1"/>
</dbReference>
<feature type="domain" description="Transposase IS4-like" evidence="1">
    <location>
        <begin position="38"/>
        <end position="214"/>
    </location>
</feature>
<dbReference type="InterPro" id="IPR002559">
    <property type="entry name" value="Transposase_11"/>
</dbReference>
<dbReference type="Pfam" id="PF01609">
    <property type="entry name" value="DDE_Tnp_1"/>
    <property type="match status" value="1"/>
</dbReference>
<name>A0A9Q3Z282_CLOBO</name>
<dbReference type="RefSeq" id="WP_153246266.1">
    <property type="nucleotide sequence ID" value="NZ_JAAMYB010000028.1"/>
</dbReference>
<evidence type="ECO:0000313" key="2">
    <source>
        <dbReference type="EMBL" id="MCD3196153.1"/>
    </source>
</evidence>
<dbReference type="EMBL" id="JAAMYB010000028">
    <property type="protein sequence ID" value="MCD3196153.1"/>
    <property type="molecule type" value="Genomic_DNA"/>
</dbReference>
<comment type="caution">
    <text evidence="2">The sequence shown here is derived from an EMBL/GenBank/DDBJ whole genome shotgun (WGS) entry which is preliminary data.</text>
</comment>
<proteinExistence type="predicted"/>
<evidence type="ECO:0000259" key="1">
    <source>
        <dbReference type="Pfam" id="PF01609"/>
    </source>
</evidence>
<accession>A0A9Q3Z282</accession>